<name>W0RAU4_9BACT</name>
<evidence type="ECO:0000313" key="2">
    <source>
        <dbReference type="EMBL" id="AHG87911.1"/>
    </source>
</evidence>
<dbReference type="InParanoid" id="W0RAU4"/>
<keyword evidence="2" id="KW-0456">Lyase</keyword>
<dbReference type="InterPro" id="IPR012669">
    <property type="entry name" value="Pectate_lyase"/>
</dbReference>
<dbReference type="eggNOG" id="COG1657">
    <property type="taxonomic scope" value="Bacteria"/>
</dbReference>
<sequence length="421" mass="47243">MSRRWVVIGLAVLAPASSAQPAHPPGWNPTDSIRQLPSYRPAHDTVTLLTPARIARYARRDSAAWMAYLARSRAVHARDTASMQAELRRVGRDTMTRAPYTHDFDVKPWMTPAWFATDSARRMADVILTYQAPNGGWSKHVDFTQHPRAPGESYFAETNTWGWISTLDNSSTTEELHFLALADRARPDARYRAAFLRGLDWLLDAQYPNGCWPQNYPLEGSYHDAATFNDGAIVNATRLLRETAEGRYPFVPAATRERARTGAANGLACMLNTQVRVGGALTVWGQQHDPLTLAPTSARSYELTSLTGSESVAIVRYLMSVPSPSARVVAAVHAAADWYRRTALRDSVYEGYELRARPGAGPLWARLYEIGTNRPIFSNRDGVLLYDWNKLTDRRRGYGWFTTEPATMLQEYDAWAKAHPR</sequence>
<dbReference type="RefSeq" id="WP_025409464.1">
    <property type="nucleotide sequence ID" value="NZ_CP007128.1"/>
</dbReference>
<proteinExistence type="predicted"/>
<organism evidence="2 3">
    <name type="scientific">Gemmatirosa kalamazoonensis</name>
    <dbReference type="NCBI Taxonomy" id="861299"/>
    <lineage>
        <taxon>Bacteria</taxon>
        <taxon>Pseudomonadati</taxon>
        <taxon>Gemmatimonadota</taxon>
        <taxon>Gemmatimonadia</taxon>
        <taxon>Gemmatimonadales</taxon>
        <taxon>Gemmatimonadaceae</taxon>
        <taxon>Gemmatirosa</taxon>
    </lineage>
</organism>
<dbReference type="KEGG" id="gba:J421_0374"/>
<dbReference type="NCBIfam" id="TIGR02474">
    <property type="entry name" value="pec_lyase"/>
    <property type="match status" value="1"/>
</dbReference>
<gene>
    <name evidence="2" type="ORF">J421_0374</name>
</gene>
<keyword evidence="3" id="KW-1185">Reference proteome</keyword>
<dbReference type="GO" id="GO:0016829">
    <property type="term" value="F:lyase activity"/>
    <property type="evidence" value="ECO:0007669"/>
    <property type="project" value="UniProtKB-KW"/>
</dbReference>
<dbReference type="SUPFAM" id="SSF81853">
    <property type="entry name" value="Family 10 polysaccharide lyase"/>
    <property type="match status" value="1"/>
</dbReference>
<dbReference type="STRING" id="861299.J421_0374"/>
<dbReference type="AlphaFoldDB" id="W0RAU4"/>
<keyword evidence="1" id="KW-0732">Signal</keyword>
<protein>
    <submittedName>
        <fullName evidence="2">Pectate lyase</fullName>
    </submittedName>
</protein>
<dbReference type="OrthoDB" id="9804686at2"/>
<accession>W0RAU4</accession>
<dbReference type="Pfam" id="PF09492">
    <property type="entry name" value="Pec_lyase"/>
    <property type="match status" value="1"/>
</dbReference>
<dbReference type="Proteomes" id="UP000019151">
    <property type="component" value="Chromosome"/>
</dbReference>
<reference evidence="2 3" key="1">
    <citation type="journal article" date="2014" name="Genome Announc.">
        <title>Genome Sequence and Methylome of Soil Bacterium Gemmatirosa kalamazoonensis KBS708T, a Member of the Rarely Cultivated Gemmatimonadetes Phylum.</title>
        <authorList>
            <person name="Debruyn J.M."/>
            <person name="Radosevich M."/>
            <person name="Wommack K.E."/>
            <person name="Polson S.W."/>
            <person name="Hauser L.J."/>
            <person name="Fawaz M.N."/>
            <person name="Korlach J."/>
            <person name="Tsai Y.C."/>
        </authorList>
    </citation>
    <scope>NUCLEOTIDE SEQUENCE [LARGE SCALE GENOMIC DNA]</scope>
    <source>
        <strain evidence="2 3">KBS708</strain>
    </source>
</reference>
<dbReference type="Gene3D" id="1.50.10.20">
    <property type="match status" value="1"/>
</dbReference>
<feature type="signal peptide" evidence="1">
    <location>
        <begin position="1"/>
        <end position="19"/>
    </location>
</feature>
<evidence type="ECO:0000313" key="3">
    <source>
        <dbReference type="Proteomes" id="UP000019151"/>
    </source>
</evidence>
<dbReference type="EMBL" id="CP007128">
    <property type="protein sequence ID" value="AHG87911.1"/>
    <property type="molecule type" value="Genomic_DNA"/>
</dbReference>
<dbReference type="HOGENOM" id="CLU_053823_0_0_0"/>
<feature type="chain" id="PRO_5004793990" evidence="1">
    <location>
        <begin position="20"/>
        <end position="421"/>
    </location>
</feature>
<evidence type="ECO:0000256" key="1">
    <source>
        <dbReference type="SAM" id="SignalP"/>
    </source>
</evidence>